<sequence>MIRNRRTRILFEISIDSDDAYSSISSGAHRRGGDWFGGGGFGNTQDGRPNFLSFGNSWENASKFFHSGTSTNLRNTGPTTSQESSSLRPSSQSSTSPLTKETASTITDKGRETTTTSATVQSTSPPVSDHGSNTHRNTIIGITAGTIAGLAIILLIVLLIYWRKKKSENWTRTTAKKKDNQIPTPYDLKQVAIFPFPRPQSNPTPEPILPVYLPPNEKYPPASQQHIRDLQYSSSLDSAPPRQNEPDSNQDNNSAPSRTRSRTLSESSVIRVASITSQSALTPRQLNIQSEVDNLRMQINALQQTQQTLVGQDSNLELQDVRNTLAVIAAHVQRLDQQFDSDWARGLTNEAPPEYCDARGTC</sequence>
<evidence type="ECO:0000256" key="1">
    <source>
        <dbReference type="SAM" id="MobiDB-lite"/>
    </source>
</evidence>
<accession>A0ABR1IS87</accession>
<feature type="region of interest" description="Disordered" evidence="1">
    <location>
        <begin position="67"/>
        <end position="133"/>
    </location>
</feature>
<feature type="compositionally biased region" description="Low complexity" evidence="1">
    <location>
        <begin position="79"/>
        <end position="99"/>
    </location>
</feature>
<feature type="compositionally biased region" description="Pro residues" evidence="1">
    <location>
        <begin position="196"/>
        <end position="208"/>
    </location>
</feature>
<reference evidence="3 4" key="1">
    <citation type="submission" date="2024-01" db="EMBL/GenBank/DDBJ databases">
        <title>A draft genome for the cacao thread blight pathogen Marasmiellus scandens.</title>
        <authorList>
            <person name="Baruah I.K."/>
            <person name="Leung J."/>
            <person name="Bukari Y."/>
            <person name="Amoako-Attah I."/>
            <person name="Meinhardt L.W."/>
            <person name="Bailey B.A."/>
            <person name="Cohen S.P."/>
        </authorList>
    </citation>
    <scope>NUCLEOTIDE SEQUENCE [LARGE SCALE GENOMIC DNA]</scope>
    <source>
        <strain evidence="3 4">GH-19</strain>
    </source>
</reference>
<comment type="caution">
    <text evidence="3">The sequence shown here is derived from an EMBL/GenBank/DDBJ whole genome shotgun (WGS) entry which is preliminary data.</text>
</comment>
<dbReference type="EMBL" id="JBANRG010000083">
    <property type="protein sequence ID" value="KAK7437735.1"/>
    <property type="molecule type" value="Genomic_DNA"/>
</dbReference>
<protein>
    <submittedName>
        <fullName evidence="3">Uncharacterized protein</fullName>
    </submittedName>
</protein>
<feature type="region of interest" description="Disordered" evidence="1">
    <location>
        <begin position="195"/>
        <end position="267"/>
    </location>
</feature>
<evidence type="ECO:0000313" key="3">
    <source>
        <dbReference type="EMBL" id="KAK7437735.1"/>
    </source>
</evidence>
<gene>
    <name evidence="3" type="ORF">VKT23_018451</name>
</gene>
<dbReference type="Proteomes" id="UP001498398">
    <property type="component" value="Unassembled WGS sequence"/>
</dbReference>
<evidence type="ECO:0000256" key="2">
    <source>
        <dbReference type="SAM" id="Phobius"/>
    </source>
</evidence>
<keyword evidence="2" id="KW-0472">Membrane</keyword>
<feature type="compositionally biased region" description="Polar residues" evidence="1">
    <location>
        <begin position="67"/>
        <end position="78"/>
    </location>
</feature>
<keyword evidence="2" id="KW-1133">Transmembrane helix</keyword>
<feature type="compositionally biased region" description="Polar residues" evidence="1">
    <location>
        <begin position="246"/>
        <end position="256"/>
    </location>
</feature>
<keyword evidence="4" id="KW-1185">Reference proteome</keyword>
<organism evidence="3 4">
    <name type="scientific">Marasmiellus scandens</name>
    <dbReference type="NCBI Taxonomy" id="2682957"/>
    <lineage>
        <taxon>Eukaryota</taxon>
        <taxon>Fungi</taxon>
        <taxon>Dikarya</taxon>
        <taxon>Basidiomycota</taxon>
        <taxon>Agaricomycotina</taxon>
        <taxon>Agaricomycetes</taxon>
        <taxon>Agaricomycetidae</taxon>
        <taxon>Agaricales</taxon>
        <taxon>Marasmiineae</taxon>
        <taxon>Omphalotaceae</taxon>
        <taxon>Marasmiellus</taxon>
    </lineage>
</organism>
<evidence type="ECO:0000313" key="4">
    <source>
        <dbReference type="Proteomes" id="UP001498398"/>
    </source>
</evidence>
<name>A0ABR1IS87_9AGAR</name>
<keyword evidence="2" id="KW-0812">Transmembrane</keyword>
<feature type="compositionally biased region" description="Low complexity" evidence="1">
    <location>
        <begin position="113"/>
        <end position="128"/>
    </location>
</feature>
<feature type="transmembrane region" description="Helical" evidence="2">
    <location>
        <begin position="139"/>
        <end position="162"/>
    </location>
</feature>
<proteinExistence type="predicted"/>